<dbReference type="InParanoid" id="B8C5F7"/>
<dbReference type="AlphaFoldDB" id="B8C5F7"/>
<protein>
    <submittedName>
        <fullName evidence="2">Uncharacterized protein</fullName>
    </submittedName>
</protein>
<dbReference type="HOGENOM" id="CLU_646414_0_0_1"/>
<dbReference type="Proteomes" id="UP000001449">
    <property type="component" value="Chromosome 6"/>
</dbReference>
<dbReference type="GeneID" id="7443562"/>
<dbReference type="OMA" id="MCRWDWF"/>
<dbReference type="eggNOG" id="ENOG502S27Z">
    <property type="taxonomic scope" value="Eukaryota"/>
</dbReference>
<dbReference type="KEGG" id="tps:THAPSDRAFT_23047"/>
<dbReference type="RefSeq" id="XP_002291396.1">
    <property type="nucleotide sequence ID" value="XM_002291360.1"/>
</dbReference>
<feature type="compositionally biased region" description="Acidic residues" evidence="1">
    <location>
        <begin position="280"/>
        <end position="310"/>
    </location>
</feature>
<evidence type="ECO:0000256" key="1">
    <source>
        <dbReference type="SAM" id="MobiDB-lite"/>
    </source>
</evidence>
<gene>
    <name evidence="2" type="ORF">THAPSDRAFT_23047</name>
</gene>
<reference evidence="2 3" key="2">
    <citation type="journal article" date="2008" name="Nature">
        <title>The Phaeodactylum genome reveals the evolutionary history of diatom genomes.</title>
        <authorList>
            <person name="Bowler C."/>
            <person name="Allen A.E."/>
            <person name="Badger J.H."/>
            <person name="Grimwood J."/>
            <person name="Jabbari K."/>
            <person name="Kuo A."/>
            <person name="Maheswari U."/>
            <person name="Martens C."/>
            <person name="Maumus F."/>
            <person name="Otillar R.P."/>
            <person name="Rayko E."/>
            <person name="Salamov A."/>
            <person name="Vandepoele K."/>
            <person name="Beszteri B."/>
            <person name="Gruber A."/>
            <person name="Heijde M."/>
            <person name="Katinka M."/>
            <person name="Mock T."/>
            <person name="Valentin K."/>
            <person name="Verret F."/>
            <person name="Berges J.A."/>
            <person name="Brownlee C."/>
            <person name="Cadoret J.P."/>
            <person name="Chiovitti A."/>
            <person name="Choi C.J."/>
            <person name="Coesel S."/>
            <person name="De Martino A."/>
            <person name="Detter J.C."/>
            <person name="Durkin C."/>
            <person name="Falciatore A."/>
            <person name="Fournet J."/>
            <person name="Haruta M."/>
            <person name="Huysman M.J."/>
            <person name="Jenkins B.D."/>
            <person name="Jiroutova K."/>
            <person name="Jorgensen R.E."/>
            <person name="Joubert Y."/>
            <person name="Kaplan A."/>
            <person name="Kroger N."/>
            <person name="Kroth P.G."/>
            <person name="La Roche J."/>
            <person name="Lindquist E."/>
            <person name="Lommer M."/>
            <person name="Martin-Jezequel V."/>
            <person name="Lopez P.J."/>
            <person name="Lucas S."/>
            <person name="Mangogna M."/>
            <person name="McGinnis K."/>
            <person name="Medlin L.K."/>
            <person name="Montsant A."/>
            <person name="Oudot-Le Secq M.P."/>
            <person name="Napoli C."/>
            <person name="Obornik M."/>
            <person name="Parker M.S."/>
            <person name="Petit J.L."/>
            <person name="Porcel B.M."/>
            <person name="Poulsen N."/>
            <person name="Robison M."/>
            <person name="Rychlewski L."/>
            <person name="Rynearson T.A."/>
            <person name="Schmutz J."/>
            <person name="Shapiro H."/>
            <person name="Siaut M."/>
            <person name="Stanley M."/>
            <person name="Sussman M.R."/>
            <person name="Taylor A.R."/>
            <person name="Vardi A."/>
            <person name="von Dassow P."/>
            <person name="Vyverman W."/>
            <person name="Willis A."/>
            <person name="Wyrwicz L.S."/>
            <person name="Rokhsar D.S."/>
            <person name="Weissenbach J."/>
            <person name="Armbrust E.V."/>
            <person name="Green B.R."/>
            <person name="Van de Peer Y."/>
            <person name="Grigoriev I.V."/>
        </authorList>
    </citation>
    <scope>NUCLEOTIDE SEQUENCE [LARGE SCALE GENOMIC DNA]</scope>
    <source>
        <strain evidence="2 3">CCMP1335</strain>
    </source>
</reference>
<keyword evidence="3" id="KW-1185">Reference proteome</keyword>
<evidence type="ECO:0000313" key="2">
    <source>
        <dbReference type="EMBL" id="EED91503.1"/>
    </source>
</evidence>
<proteinExistence type="predicted"/>
<evidence type="ECO:0000313" key="3">
    <source>
        <dbReference type="Proteomes" id="UP000001449"/>
    </source>
</evidence>
<sequence>MAALNRATKATYVIHDRIEAETSDREDHTFCGIMFPVKCKSILPIDHVVINSVSVRGALGPLTVWVSKDEGNNGEISMNKKKWIKIYEQTHKPSFVGYKELDFSANPIVLRPGQVRGIYIHSTRRGDEAIVYDNKEKQKTHDDSFITILPGRAHVSEKVFGSIPIWGWGSAWRDNREFVGQIKYGAVYRLWNPSENMSFGDNFRGAARCLLMCQRRVDSPFSKLPDECVYYILNMCRWDWVNDTSDGLRRRQKSMRRLAQQAEDNVLDDDEGNFAGEAQMDSDNDEELDEEEEHEYMDEDSSDESEDSDVSDAASDDGYAWGDHVTAHDNLAYNDAESESSEDEETIPQDQLEAHYWDANLVVGDPSFVLELTSSTCSTIRCRERSMQRLRVIMKSRQGSCDAGGSIDHRGVEKSGGVRKQDCYV</sequence>
<dbReference type="EMBL" id="CM000643">
    <property type="protein sequence ID" value="EED91503.1"/>
    <property type="molecule type" value="Genomic_DNA"/>
</dbReference>
<name>B8C5F7_THAPS</name>
<reference evidence="2 3" key="1">
    <citation type="journal article" date="2004" name="Science">
        <title>The genome of the diatom Thalassiosira pseudonana: ecology, evolution, and metabolism.</title>
        <authorList>
            <person name="Armbrust E.V."/>
            <person name="Berges J.A."/>
            <person name="Bowler C."/>
            <person name="Green B.R."/>
            <person name="Martinez D."/>
            <person name="Putnam N.H."/>
            <person name="Zhou S."/>
            <person name="Allen A.E."/>
            <person name="Apt K.E."/>
            <person name="Bechner M."/>
            <person name="Brzezinski M.A."/>
            <person name="Chaal B.K."/>
            <person name="Chiovitti A."/>
            <person name="Davis A.K."/>
            <person name="Demarest M.S."/>
            <person name="Detter J.C."/>
            <person name="Glavina T."/>
            <person name="Goodstein D."/>
            <person name="Hadi M.Z."/>
            <person name="Hellsten U."/>
            <person name="Hildebrand M."/>
            <person name="Jenkins B.D."/>
            <person name="Jurka J."/>
            <person name="Kapitonov V.V."/>
            <person name="Kroger N."/>
            <person name="Lau W.W."/>
            <person name="Lane T.W."/>
            <person name="Larimer F.W."/>
            <person name="Lippmeier J.C."/>
            <person name="Lucas S."/>
            <person name="Medina M."/>
            <person name="Montsant A."/>
            <person name="Obornik M."/>
            <person name="Parker M.S."/>
            <person name="Palenik B."/>
            <person name="Pazour G.J."/>
            <person name="Richardson P.M."/>
            <person name="Rynearson T.A."/>
            <person name="Saito M.A."/>
            <person name="Schwartz D.C."/>
            <person name="Thamatrakoln K."/>
            <person name="Valentin K."/>
            <person name="Vardi A."/>
            <person name="Wilkerson F.P."/>
            <person name="Rokhsar D.S."/>
        </authorList>
    </citation>
    <scope>NUCLEOTIDE SEQUENCE [LARGE SCALE GENOMIC DNA]</scope>
    <source>
        <strain evidence="2 3">CCMP1335</strain>
    </source>
</reference>
<dbReference type="PaxDb" id="35128-Thaps23047"/>
<organism evidence="2 3">
    <name type="scientific">Thalassiosira pseudonana</name>
    <name type="common">Marine diatom</name>
    <name type="synonym">Cyclotella nana</name>
    <dbReference type="NCBI Taxonomy" id="35128"/>
    <lineage>
        <taxon>Eukaryota</taxon>
        <taxon>Sar</taxon>
        <taxon>Stramenopiles</taxon>
        <taxon>Ochrophyta</taxon>
        <taxon>Bacillariophyta</taxon>
        <taxon>Coscinodiscophyceae</taxon>
        <taxon>Thalassiosirophycidae</taxon>
        <taxon>Thalassiosirales</taxon>
        <taxon>Thalassiosiraceae</taxon>
        <taxon>Thalassiosira</taxon>
    </lineage>
</organism>
<feature type="region of interest" description="Disordered" evidence="1">
    <location>
        <begin position="259"/>
        <end position="321"/>
    </location>
</feature>
<accession>B8C5F7</accession>